<comment type="caution">
    <text evidence="1">The sequence shown here is derived from an EMBL/GenBank/DDBJ whole genome shotgun (WGS) entry which is preliminary data.</text>
</comment>
<dbReference type="EMBL" id="RKLQ01000002">
    <property type="protein sequence ID" value="MBX0304675.1"/>
    <property type="molecule type" value="Genomic_DNA"/>
</dbReference>
<sequence>MGDADGVTIPIEQLRAAGLGPQVERLSTAVAEYLDADKTLDRVDSNVAVISDPFGGRAALLEYAAELLGDRARRYSISGIADGEDLPEIEGERALILEGCHYLYRRDIDGFDRLEAFLERLAMTNTLVITGWNRYSWQYLTAVQRIDEAFPLSITLPPLDAEQIESVIRAHDDGPYPDYVDTGEAGRIKTLDLVRHDVSLPGDRALSVPLVRPNLSWLVSWSIWDDAESIEAVVFEKLRRLSNGTPGIATSLWDRCVNEGMDGRTIAPAYIDDPVEDCHRISDDAAFLLWLVVALEGVERAQLADMLDQEAIGTEIQTLANKGIVRVEGTEVRLQPLGLHPAVEELHRRGLVWP</sequence>
<gene>
    <name evidence="1" type="ORF">EGD98_13445</name>
</gene>
<dbReference type="RefSeq" id="WP_220588882.1">
    <property type="nucleotide sequence ID" value="NZ_RKLQ01000002.1"/>
</dbReference>
<organism evidence="1 2">
    <name type="scientific">Haloarcula salinisoli</name>
    <dbReference type="NCBI Taxonomy" id="2487746"/>
    <lineage>
        <taxon>Archaea</taxon>
        <taxon>Methanobacteriati</taxon>
        <taxon>Methanobacteriota</taxon>
        <taxon>Stenosarchaea group</taxon>
        <taxon>Halobacteria</taxon>
        <taxon>Halobacteriales</taxon>
        <taxon>Haloarculaceae</taxon>
        <taxon>Haloarcula</taxon>
    </lineage>
</organism>
<name>A0A8J8CDI6_9EURY</name>
<protein>
    <submittedName>
        <fullName evidence="1">Uncharacterized protein</fullName>
    </submittedName>
</protein>
<evidence type="ECO:0000313" key="2">
    <source>
        <dbReference type="Proteomes" id="UP000783863"/>
    </source>
</evidence>
<accession>A0A8J8CDI6</accession>
<proteinExistence type="predicted"/>
<keyword evidence="2" id="KW-1185">Reference proteome</keyword>
<dbReference type="Proteomes" id="UP000783863">
    <property type="component" value="Unassembled WGS sequence"/>
</dbReference>
<dbReference type="AlphaFoldDB" id="A0A8J8CDI6"/>
<evidence type="ECO:0000313" key="1">
    <source>
        <dbReference type="EMBL" id="MBX0304675.1"/>
    </source>
</evidence>
<reference evidence="1" key="1">
    <citation type="submission" date="2021-06" db="EMBL/GenBank/DDBJ databases">
        <title>Halomicroarcula sp. F24A a new haloarchaeum isolated from saline soil.</title>
        <authorList>
            <person name="Duran-Viseras A."/>
            <person name="Sanchez-Porro C."/>
            <person name="Ventosa A."/>
        </authorList>
    </citation>
    <scope>NUCLEOTIDE SEQUENCE</scope>
    <source>
        <strain evidence="1">F24A</strain>
    </source>
</reference>